<dbReference type="SUPFAM" id="SSF160904">
    <property type="entry name" value="Jann2411-like"/>
    <property type="match status" value="1"/>
</dbReference>
<dbReference type="InterPro" id="IPR021005">
    <property type="entry name" value="Znf_CGNR"/>
</dbReference>
<dbReference type="Pfam" id="PF11706">
    <property type="entry name" value="zf-CGNR"/>
    <property type="match status" value="1"/>
</dbReference>
<dbReference type="RefSeq" id="WP_343962730.1">
    <property type="nucleotide sequence ID" value="NZ_BAAAKZ010000017.1"/>
</dbReference>
<sequence>MHTRYPAPANARPLGLGFVTAVTNSASPAAHWRELALTHGDGGFAHRATDEAALERAQRAIRLVYETSDEREAAELLNAMLAEHTGHAELAELSDGRWALRPALSPAADAAAALLHTAAFALGSWLAERGRCAWGSCAAEGCQNVFIDEGRRVPQRFCGGACATRTRVAAHRRTAAARKDGDLPPR</sequence>
<organism evidence="2 3">
    <name type="scientific">Leucobacter albus</name>
    <dbReference type="NCBI Taxonomy" id="272210"/>
    <lineage>
        <taxon>Bacteria</taxon>
        <taxon>Bacillati</taxon>
        <taxon>Actinomycetota</taxon>
        <taxon>Actinomycetes</taxon>
        <taxon>Micrococcales</taxon>
        <taxon>Microbacteriaceae</taxon>
        <taxon>Leucobacter</taxon>
    </lineage>
</organism>
<reference evidence="3" key="1">
    <citation type="journal article" date="2019" name="Int. J. Syst. Evol. Microbiol.">
        <title>The Global Catalogue of Microorganisms (GCM) 10K type strain sequencing project: providing services to taxonomists for standard genome sequencing and annotation.</title>
        <authorList>
            <consortium name="The Broad Institute Genomics Platform"/>
            <consortium name="The Broad Institute Genome Sequencing Center for Infectious Disease"/>
            <person name="Wu L."/>
            <person name="Ma J."/>
        </authorList>
    </citation>
    <scope>NUCLEOTIDE SEQUENCE [LARGE SCALE GENOMIC DNA]</scope>
    <source>
        <strain evidence="3">CCUG 50213</strain>
    </source>
</reference>
<evidence type="ECO:0000313" key="2">
    <source>
        <dbReference type="EMBL" id="MFD1202731.1"/>
    </source>
</evidence>
<name>A0ABW3TPQ9_9MICO</name>
<proteinExistence type="predicted"/>
<dbReference type="EMBL" id="JBHTLY010000006">
    <property type="protein sequence ID" value="MFD1202731.1"/>
    <property type="molecule type" value="Genomic_DNA"/>
</dbReference>
<dbReference type="Proteomes" id="UP001597181">
    <property type="component" value="Unassembled WGS sequence"/>
</dbReference>
<dbReference type="InterPro" id="IPR010852">
    <property type="entry name" value="ABATE"/>
</dbReference>
<feature type="domain" description="Zinc finger CGNR" evidence="1">
    <location>
        <begin position="135"/>
        <end position="173"/>
    </location>
</feature>
<evidence type="ECO:0000313" key="3">
    <source>
        <dbReference type="Proteomes" id="UP001597181"/>
    </source>
</evidence>
<dbReference type="PANTHER" id="PTHR35525:SF3">
    <property type="entry name" value="BLL6575 PROTEIN"/>
    <property type="match status" value="1"/>
</dbReference>
<dbReference type="InterPro" id="IPR023286">
    <property type="entry name" value="ABATE_dom_sf"/>
</dbReference>
<dbReference type="Gene3D" id="1.10.3300.10">
    <property type="entry name" value="Jann2411-like domain"/>
    <property type="match status" value="1"/>
</dbReference>
<protein>
    <submittedName>
        <fullName evidence="2">CGNR zinc finger domain-containing protein</fullName>
    </submittedName>
</protein>
<accession>A0ABW3TPQ9</accession>
<evidence type="ECO:0000259" key="1">
    <source>
        <dbReference type="Pfam" id="PF11706"/>
    </source>
</evidence>
<gene>
    <name evidence="2" type="ORF">ACFQ3U_12590</name>
</gene>
<keyword evidence="3" id="KW-1185">Reference proteome</keyword>
<dbReference type="PANTHER" id="PTHR35525">
    <property type="entry name" value="BLL6575 PROTEIN"/>
    <property type="match status" value="1"/>
</dbReference>
<comment type="caution">
    <text evidence="2">The sequence shown here is derived from an EMBL/GenBank/DDBJ whole genome shotgun (WGS) entry which is preliminary data.</text>
</comment>